<proteinExistence type="predicted"/>
<keyword evidence="2" id="KW-1185">Reference proteome</keyword>
<reference evidence="1 2" key="1">
    <citation type="submission" date="2015-01" db="EMBL/GenBank/DDBJ databases">
        <title>Comparative genomics of non-oral Prevotella species.</title>
        <authorList>
            <person name="Accetto T."/>
            <person name="Nograsek B."/>
            <person name="Avgustin G."/>
        </authorList>
    </citation>
    <scope>NUCLEOTIDE SEQUENCE [LARGE SCALE GENOMIC DNA]</scope>
    <source>
        <strain evidence="1 2">P5-119</strain>
    </source>
</reference>
<accession>A0A0D0IUX8</accession>
<dbReference type="EMBL" id="JXQK01000065">
    <property type="protein sequence ID" value="KIP61614.1"/>
    <property type="molecule type" value="Genomic_DNA"/>
</dbReference>
<sequence length="74" mass="8430">MKGNKGGITIATFFQMARDLANVDLKEMARERGKREEESLKSLKSLKVSKSHIIDNKCNKKDNTLIYNNLDKTT</sequence>
<gene>
    <name evidence="1" type="ORF">ST44_09510</name>
</gene>
<dbReference type="AlphaFoldDB" id="A0A0D0IUX8"/>
<organism evidence="1 2">
    <name type="scientific">Prevotella pectinovora</name>
    <dbReference type="NCBI Taxonomy" id="1602169"/>
    <lineage>
        <taxon>Bacteria</taxon>
        <taxon>Pseudomonadati</taxon>
        <taxon>Bacteroidota</taxon>
        <taxon>Bacteroidia</taxon>
        <taxon>Bacteroidales</taxon>
        <taxon>Prevotellaceae</taxon>
        <taxon>Prevotella</taxon>
    </lineage>
</organism>
<dbReference type="Proteomes" id="UP000032046">
    <property type="component" value="Unassembled WGS sequence"/>
</dbReference>
<name>A0A0D0IUX8_9BACT</name>
<dbReference type="RefSeq" id="WP_042519668.1">
    <property type="nucleotide sequence ID" value="NZ_JXQK01000065.1"/>
</dbReference>
<evidence type="ECO:0000313" key="1">
    <source>
        <dbReference type="EMBL" id="KIP61614.1"/>
    </source>
</evidence>
<feature type="non-terminal residue" evidence="1">
    <location>
        <position position="74"/>
    </location>
</feature>
<comment type="caution">
    <text evidence="1">The sequence shown here is derived from an EMBL/GenBank/DDBJ whole genome shotgun (WGS) entry which is preliminary data.</text>
</comment>
<protein>
    <submittedName>
        <fullName evidence="1">Contig65, whole genome shotgun sequence</fullName>
    </submittedName>
</protein>
<evidence type="ECO:0000313" key="2">
    <source>
        <dbReference type="Proteomes" id="UP000032046"/>
    </source>
</evidence>